<dbReference type="EMBL" id="AP025637">
    <property type="protein sequence ID" value="BDG74148.1"/>
    <property type="molecule type" value="Genomic_DNA"/>
</dbReference>
<evidence type="ECO:0008006" key="3">
    <source>
        <dbReference type="Google" id="ProtNLM"/>
    </source>
</evidence>
<evidence type="ECO:0000313" key="1">
    <source>
        <dbReference type="EMBL" id="BDG74148.1"/>
    </source>
</evidence>
<sequence>MVDNPRPASIDALVPGATTNGAYGLYNMGLSTTTGRAAHMMASYCSHGTFGLGFNRSFYFFDPNMGEYRIGTDDVVPFLRALNTAYQDAFLGVNDIDQFQVERG</sequence>
<evidence type="ECO:0000313" key="2">
    <source>
        <dbReference type="Proteomes" id="UP000831327"/>
    </source>
</evidence>
<dbReference type="Gene3D" id="3.90.70.20">
    <property type="match status" value="1"/>
</dbReference>
<keyword evidence="2" id="KW-1185">Reference proteome</keyword>
<reference evidence="1 2" key="1">
    <citation type="journal article" date="2016" name="Microbes Environ.">
        <title>Phylogenetically diverse aerobic anoxygenic phototrophic bacteria isolated from epilithic biofilms in Tama river, Japan.</title>
        <authorList>
            <person name="Hirose S."/>
            <person name="Matsuura K."/>
            <person name="Haruta S."/>
        </authorList>
    </citation>
    <scope>NUCLEOTIDE SEQUENCE [LARGE SCALE GENOMIC DNA]</scope>
    <source>
        <strain evidence="1 2">S08</strain>
    </source>
</reference>
<gene>
    <name evidence="1" type="ORF">Rmf_40770</name>
</gene>
<dbReference type="InterPro" id="IPR038765">
    <property type="entry name" value="Papain-like_cys_pep_sf"/>
</dbReference>
<dbReference type="Proteomes" id="UP000831327">
    <property type="component" value="Chromosome"/>
</dbReference>
<name>A0ABM9SEH9_9PROT</name>
<protein>
    <recommendedName>
        <fullName evidence="3">Peptidase C58 YopT-type domain-containing protein</fullName>
    </recommendedName>
</protein>
<dbReference type="SUPFAM" id="SSF54001">
    <property type="entry name" value="Cysteine proteinases"/>
    <property type="match status" value="1"/>
</dbReference>
<accession>A0ABM9SEH9</accession>
<proteinExistence type="predicted"/>
<organism evidence="1 2">
    <name type="scientific">Roseomonas fluvialis</name>
    <dbReference type="NCBI Taxonomy" id="1750527"/>
    <lineage>
        <taxon>Bacteria</taxon>
        <taxon>Pseudomonadati</taxon>
        <taxon>Pseudomonadota</taxon>
        <taxon>Alphaproteobacteria</taxon>
        <taxon>Acetobacterales</taxon>
        <taxon>Roseomonadaceae</taxon>
        <taxon>Roseomonas</taxon>
    </lineage>
</organism>